<reference evidence="2" key="1">
    <citation type="submission" date="2023-04" db="EMBL/GenBank/DDBJ databases">
        <title>Black Yeasts Isolated from many extreme environments.</title>
        <authorList>
            <person name="Coleine C."/>
            <person name="Stajich J.E."/>
            <person name="Selbmann L."/>
        </authorList>
    </citation>
    <scope>NUCLEOTIDE SEQUENCE</scope>
    <source>
        <strain evidence="2">CCFEE 5312</strain>
    </source>
</reference>
<dbReference type="AlphaFoldDB" id="A0AAJ0DKK1"/>
<gene>
    <name evidence="2" type="ORF">LTR09_006808</name>
</gene>
<organism evidence="2 3">
    <name type="scientific">Extremus antarcticus</name>
    <dbReference type="NCBI Taxonomy" id="702011"/>
    <lineage>
        <taxon>Eukaryota</taxon>
        <taxon>Fungi</taxon>
        <taxon>Dikarya</taxon>
        <taxon>Ascomycota</taxon>
        <taxon>Pezizomycotina</taxon>
        <taxon>Dothideomycetes</taxon>
        <taxon>Dothideomycetidae</taxon>
        <taxon>Mycosphaerellales</taxon>
        <taxon>Extremaceae</taxon>
        <taxon>Extremus</taxon>
    </lineage>
</organism>
<name>A0AAJ0DKK1_9PEZI</name>
<feature type="region of interest" description="Disordered" evidence="1">
    <location>
        <begin position="153"/>
        <end position="190"/>
    </location>
</feature>
<comment type="caution">
    <text evidence="2">The sequence shown here is derived from an EMBL/GenBank/DDBJ whole genome shotgun (WGS) entry which is preliminary data.</text>
</comment>
<accession>A0AAJ0DKK1</accession>
<dbReference type="Proteomes" id="UP001271007">
    <property type="component" value="Unassembled WGS sequence"/>
</dbReference>
<keyword evidence="3" id="KW-1185">Reference proteome</keyword>
<feature type="region of interest" description="Disordered" evidence="1">
    <location>
        <begin position="1"/>
        <end position="31"/>
    </location>
</feature>
<evidence type="ECO:0000256" key="1">
    <source>
        <dbReference type="SAM" id="MobiDB-lite"/>
    </source>
</evidence>
<evidence type="ECO:0000313" key="3">
    <source>
        <dbReference type="Proteomes" id="UP001271007"/>
    </source>
</evidence>
<sequence>MSTSKPPRAHDDELVPTPRPKLPEKSWPGAPQQAPVWEDYDFSLWPFPKEQFVEPKGLAKIHSPTWNIQRDSNVVYPGPIFPAPRTGFTGEHKRDYYQSIEDHATDEKGMKGSDLLRREGFADRNWMKRCYEINLWNHERNIWTRFRDILDEYPPRRQKEDPAPLKEDYAGIALHSEHKPEDMREASKRK</sequence>
<protein>
    <submittedName>
        <fullName evidence="2">Uncharacterized protein</fullName>
    </submittedName>
</protein>
<dbReference type="EMBL" id="JAWDJX010000022">
    <property type="protein sequence ID" value="KAK3052216.1"/>
    <property type="molecule type" value="Genomic_DNA"/>
</dbReference>
<proteinExistence type="predicted"/>
<evidence type="ECO:0000313" key="2">
    <source>
        <dbReference type="EMBL" id="KAK3052216.1"/>
    </source>
</evidence>